<dbReference type="AlphaFoldDB" id="K2GHK0"/>
<keyword evidence="1" id="KW-1133">Transmembrane helix</keyword>
<dbReference type="EMBL" id="AMFJ01000073">
    <property type="protein sequence ID" value="EKE29939.1"/>
    <property type="molecule type" value="Genomic_DNA"/>
</dbReference>
<comment type="caution">
    <text evidence="2">The sequence shown here is derived from an EMBL/GenBank/DDBJ whole genome shotgun (WGS) entry which is preliminary data.</text>
</comment>
<gene>
    <name evidence="2" type="ORF">ACD_2C00073G0027</name>
</gene>
<keyword evidence="1" id="KW-0472">Membrane</keyword>
<organism evidence="2">
    <name type="scientific">uncultured bacterium</name>
    <name type="common">gcode 4</name>
    <dbReference type="NCBI Taxonomy" id="1234023"/>
    <lineage>
        <taxon>Bacteria</taxon>
        <taxon>environmental samples</taxon>
    </lineage>
</organism>
<feature type="transmembrane region" description="Helical" evidence="1">
    <location>
        <begin position="79"/>
        <end position="107"/>
    </location>
</feature>
<protein>
    <submittedName>
        <fullName evidence="2">Uncharacterized protein</fullName>
    </submittedName>
</protein>
<sequence length="110" mass="12947">MPEFIFHTFLFCQDLYLFALYATIALNAKNHQKYAMLRYPSSNLYCRRDSEKADQIVYQIIPELSFLLYLHHRGCQASLYNLGLLFLYSTCWIFLNFMTFSSVLGFASTL</sequence>
<proteinExistence type="predicted"/>
<feature type="transmembrane region" description="Helical" evidence="1">
    <location>
        <begin position="6"/>
        <end position="28"/>
    </location>
</feature>
<evidence type="ECO:0000256" key="1">
    <source>
        <dbReference type="SAM" id="Phobius"/>
    </source>
</evidence>
<reference evidence="2" key="1">
    <citation type="journal article" date="2012" name="Science">
        <title>Fermentation, hydrogen, and sulfur metabolism in multiple uncultivated bacterial phyla.</title>
        <authorList>
            <person name="Wrighton K.C."/>
            <person name="Thomas B.C."/>
            <person name="Sharon I."/>
            <person name="Miller C.S."/>
            <person name="Castelle C.J."/>
            <person name="VerBerkmoes N.C."/>
            <person name="Wilkins M.J."/>
            <person name="Hettich R.L."/>
            <person name="Lipton M.S."/>
            <person name="Williams K.H."/>
            <person name="Long P.E."/>
            <person name="Banfield J.F."/>
        </authorList>
    </citation>
    <scope>NUCLEOTIDE SEQUENCE [LARGE SCALE GENOMIC DNA]</scope>
</reference>
<accession>K2GHK0</accession>
<name>K2GHK0_9BACT</name>
<keyword evidence="1" id="KW-0812">Transmembrane</keyword>
<evidence type="ECO:0000313" key="2">
    <source>
        <dbReference type="EMBL" id="EKE29939.1"/>
    </source>
</evidence>